<proteinExistence type="predicted"/>
<keyword evidence="1" id="KW-0472">Membrane</keyword>
<organism evidence="2 3">
    <name type="scientific">Halorubellus litoreus</name>
    <dbReference type="NCBI Taxonomy" id="755308"/>
    <lineage>
        <taxon>Archaea</taxon>
        <taxon>Methanobacteriati</taxon>
        <taxon>Methanobacteriota</taxon>
        <taxon>Stenosarchaea group</taxon>
        <taxon>Halobacteria</taxon>
        <taxon>Halobacteriales</taxon>
        <taxon>Halorubellaceae</taxon>
        <taxon>Halorubellus</taxon>
    </lineage>
</organism>
<keyword evidence="3" id="KW-1185">Reference proteome</keyword>
<sequence length="280" mass="29391">MSVTAIARKDFQDARGSRALWLLTALFVLFAAFMVWAFSEFEAGGVGADPDLAALGFYDFLAASAALFVSITALVVAYKAVAGERDTGSAKLLLGLPHSRRDVVIGKVFGRSLTMAIPVLLGFGLALGLAFWLLGAVNLVDYALFVGVTVLFAFAYVSLMVAISASVSTTSRASALAFGAFVVLELVWSLVATGAVYVANGFTLPATVAQYPEWYFGLVSFVPSAAYQSAVAAVVDATSSGGLAGSDAVYLEPWFGFVWLAVWAIVPLALAYGKFTQADL</sequence>
<reference evidence="2 3" key="1">
    <citation type="journal article" date="2019" name="Int. J. Syst. Evol. Microbiol.">
        <title>The Global Catalogue of Microorganisms (GCM) 10K type strain sequencing project: providing services to taxonomists for standard genome sequencing and annotation.</title>
        <authorList>
            <consortium name="The Broad Institute Genomics Platform"/>
            <consortium name="The Broad Institute Genome Sequencing Center for Infectious Disease"/>
            <person name="Wu L."/>
            <person name="Ma J."/>
        </authorList>
    </citation>
    <scope>NUCLEOTIDE SEQUENCE [LARGE SCALE GENOMIC DNA]</scope>
    <source>
        <strain evidence="2 3">GX26</strain>
    </source>
</reference>
<feature type="transmembrane region" description="Helical" evidence="1">
    <location>
        <begin position="115"/>
        <end position="136"/>
    </location>
</feature>
<evidence type="ECO:0000313" key="2">
    <source>
        <dbReference type="EMBL" id="MFC6952453.1"/>
    </source>
</evidence>
<name>A0ABD5VDC1_9EURY</name>
<gene>
    <name evidence="2" type="ORF">ACFQGB_06220</name>
</gene>
<feature type="transmembrane region" description="Helical" evidence="1">
    <location>
        <begin position="58"/>
        <end position="81"/>
    </location>
</feature>
<dbReference type="AlphaFoldDB" id="A0ABD5VDC1"/>
<accession>A0ABD5VDC1</accession>
<keyword evidence="1" id="KW-1133">Transmembrane helix</keyword>
<feature type="transmembrane region" description="Helical" evidence="1">
    <location>
        <begin position="175"/>
        <end position="199"/>
    </location>
</feature>
<feature type="transmembrane region" description="Helical" evidence="1">
    <location>
        <begin position="20"/>
        <end position="38"/>
    </location>
</feature>
<feature type="transmembrane region" description="Helical" evidence="1">
    <location>
        <begin position="254"/>
        <end position="273"/>
    </location>
</feature>
<dbReference type="Proteomes" id="UP001596395">
    <property type="component" value="Unassembled WGS sequence"/>
</dbReference>
<dbReference type="PANTHER" id="PTHR43471:SF1">
    <property type="entry name" value="ABC TRANSPORTER PERMEASE PROTEIN NOSY-RELATED"/>
    <property type="match status" value="1"/>
</dbReference>
<protein>
    <submittedName>
        <fullName evidence="2">ABC transporter permease subunit</fullName>
    </submittedName>
</protein>
<dbReference type="GO" id="GO:0005886">
    <property type="term" value="C:plasma membrane"/>
    <property type="evidence" value="ECO:0007669"/>
    <property type="project" value="UniProtKB-SubCell"/>
</dbReference>
<dbReference type="PANTHER" id="PTHR43471">
    <property type="entry name" value="ABC TRANSPORTER PERMEASE"/>
    <property type="match status" value="1"/>
</dbReference>
<feature type="transmembrane region" description="Helical" evidence="1">
    <location>
        <begin position="142"/>
        <end position="163"/>
    </location>
</feature>
<dbReference type="RefSeq" id="WP_336349429.1">
    <property type="nucleotide sequence ID" value="NZ_JAZAQL010000001.1"/>
</dbReference>
<dbReference type="Pfam" id="PF12679">
    <property type="entry name" value="ABC2_membrane_2"/>
    <property type="match status" value="1"/>
</dbReference>
<evidence type="ECO:0000256" key="1">
    <source>
        <dbReference type="SAM" id="Phobius"/>
    </source>
</evidence>
<keyword evidence="1" id="KW-0812">Transmembrane</keyword>
<dbReference type="EMBL" id="JBHSXN010000001">
    <property type="protein sequence ID" value="MFC6952453.1"/>
    <property type="molecule type" value="Genomic_DNA"/>
</dbReference>
<evidence type="ECO:0000313" key="3">
    <source>
        <dbReference type="Proteomes" id="UP001596395"/>
    </source>
</evidence>
<comment type="caution">
    <text evidence="2">The sequence shown here is derived from an EMBL/GenBank/DDBJ whole genome shotgun (WGS) entry which is preliminary data.</text>
</comment>